<dbReference type="InParanoid" id="G9MT55"/>
<dbReference type="PROSITE" id="PS50011">
    <property type="entry name" value="PROTEIN_KINASE_DOM"/>
    <property type="match status" value="1"/>
</dbReference>
<reference evidence="2 3" key="1">
    <citation type="journal article" date="2011" name="Genome Biol.">
        <title>Comparative genome sequence analysis underscores mycoparasitism as the ancestral life style of Trichoderma.</title>
        <authorList>
            <person name="Kubicek C.P."/>
            <person name="Herrera-Estrella A."/>
            <person name="Seidl-Seiboth V."/>
            <person name="Martinez D.A."/>
            <person name="Druzhinina I.S."/>
            <person name="Thon M."/>
            <person name="Zeilinger S."/>
            <person name="Casas-Flores S."/>
            <person name="Horwitz B.A."/>
            <person name="Mukherjee P.K."/>
            <person name="Mukherjee M."/>
            <person name="Kredics L."/>
            <person name="Alcaraz L.D."/>
            <person name="Aerts A."/>
            <person name="Antal Z."/>
            <person name="Atanasova L."/>
            <person name="Cervantes-Badillo M.G."/>
            <person name="Challacombe J."/>
            <person name="Chertkov O."/>
            <person name="McCluskey K."/>
            <person name="Coulpier F."/>
            <person name="Deshpande N."/>
            <person name="von Doehren H."/>
            <person name="Ebbole D.J."/>
            <person name="Esquivel-Naranjo E.U."/>
            <person name="Fekete E."/>
            <person name="Flipphi M."/>
            <person name="Glaser F."/>
            <person name="Gomez-Rodriguez E.Y."/>
            <person name="Gruber S."/>
            <person name="Han C."/>
            <person name="Henrissat B."/>
            <person name="Hermosa R."/>
            <person name="Hernandez-Onate M."/>
            <person name="Karaffa L."/>
            <person name="Kosti I."/>
            <person name="Le Crom S."/>
            <person name="Lindquist E."/>
            <person name="Lucas S."/>
            <person name="Luebeck M."/>
            <person name="Luebeck P.S."/>
            <person name="Margeot A."/>
            <person name="Metz B."/>
            <person name="Misra M."/>
            <person name="Nevalainen H."/>
            <person name="Omann M."/>
            <person name="Packer N."/>
            <person name="Perrone G."/>
            <person name="Uresti-Rivera E.E."/>
            <person name="Salamov A."/>
            <person name="Schmoll M."/>
            <person name="Seiboth B."/>
            <person name="Shapiro H."/>
            <person name="Sukno S."/>
            <person name="Tamayo-Ramos J.A."/>
            <person name="Tisch D."/>
            <person name="Wiest A."/>
            <person name="Wilkinson H.H."/>
            <person name="Zhang M."/>
            <person name="Coutinho P.M."/>
            <person name="Kenerley C.M."/>
            <person name="Monte E."/>
            <person name="Baker S.E."/>
            <person name="Grigoriev I.V."/>
        </authorList>
    </citation>
    <scope>NUCLEOTIDE SEQUENCE [LARGE SCALE GENOMIC DNA]</scope>
    <source>
        <strain evidence="3">Gv29-8 / FGSC 10586</strain>
    </source>
</reference>
<dbReference type="Pfam" id="PF00069">
    <property type="entry name" value="Pkinase"/>
    <property type="match status" value="1"/>
</dbReference>
<feature type="domain" description="Protein kinase" evidence="1">
    <location>
        <begin position="151"/>
        <end position="455"/>
    </location>
</feature>
<dbReference type="GO" id="GO:0004674">
    <property type="term" value="F:protein serine/threonine kinase activity"/>
    <property type="evidence" value="ECO:0007669"/>
    <property type="project" value="TreeGrafter"/>
</dbReference>
<dbReference type="InterPro" id="IPR051681">
    <property type="entry name" value="Ser/Thr_Kinases-Pseudokinases"/>
</dbReference>
<dbReference type="SMART" id="SM00220">
    <property type="entry name" value="S_TKc"/>
    <property type="match status" value="1"/>
</dbReference>
<name>G9MT55_HYPVG</name>
<evidence type="ECO:0000313" key="3">
    <source>
        <dbReference type="Proteomes" id="UP000007115"/>
    </source>
</evidence>
<dbReference type="SUPFAM" id="SSF56112">
    <property type="entry name" value="Protein kinase-like (PK-like)"/>
    <property type="match status" value="1"/>
</dbReference>
<dbReference type="GeneID" id="25787837"/>
<gene>
    <name evidence="2" type="ORF">TRIVIDRAFT_14145</name>
</gene>
<dbReference type="eggNOG" id="ENOG502SDZT">
    <property type="taxonomic scope" value="Eukaryota"/>
</dbReference>
<dbReference type="Gene3D" id="1.10.510.10">
    <property type="entry name" value="Transferase(Phosphotransferase) domain 1"/>
    <property type="match status" value="1"/>
</dbReference>
<dbReference type="STRING" id="413071.G9MT55"/>
<dbReference type="PANTHER" id="PTHR44329">
    <property type="entry name" value="SERINE/THREONINE-PROTEIN KINASE TNNI3K-RELATED"/>
    <property type="match status" value="1"/>
</dbReference>
<dbReference type="GO" id="GO:0005524">
    <property type="term" value="F:ATP binding"/>
    <property type="evidence" value="ECO:0007669"/>
    <property type="project" value="InterPro"/>
</dbReference>
<dbReference type="Proteomes" id="UP000007115">
    <property type="component" value="Unassembled WGS sequence"/>
</dbReference>
<keyword evidence="3" id="KW-1185">Reference proteome</keyword>
<dbReference type="InterPro" id="IPR000719">
    <property type="entry name" value="Prot_kinase_dom"/>
</dbReference>
<dbReference type="AlphaFoldDB" id="G9MT55"/>
<feature type="non-terminal residue" evidence="2">
    <location>
        <position position="1"/>
    </location>
</feature>
<comment type="caution">
    <text evidence="2">The sequence shown here is derived from an EMBL/GenBank/DDBJ whole genome shotgun (WGS) entry which is preliminary data.</text>
</comment>
<proteinExistence type="predicted"/>
<dbReference type="OrthoDB" id="4062651at2759"/>
<dbReference type="InterPro" id="IPR011009">
    <property type="entry name" value="Kinase-like_dom_sf"/>
</dbReference>
<dbReference type="OMA" id="VWPICAS"/>
<evidence type="ECO:0000259" key="1">
    <source>
        <dbReference type="PROSITE" id="PS50011"/>
    </source>
</evidence>
<accession>G9MT55</accession>
<feature type="non-terminal residue" evidence="2">
    <location>
        <position position="455"/>
    </location>
</feature>
<evidence type="ECO:0000313" key="2">
    <source>
        <dbReference type="EMBL" id="EHK23097.1"/>
    </source>
</evidence>
<organism evidence="2 3">
    <name type="scientific">Hypocrea virens (strain Gv29-8 / FGSC 10586)</name>
    <name type="common">Gliocladium virens</name>
    <name type="synonym">Trichoderma virens</name>
    <dbReference type="NCBI Taxonomy" id="413071"/>
    <lineage>
        <taxon>Eukaryota</taxon>
        <taxon>Fungi</taxon>
        <taxon>Dikarya</taxon>
        <taxon>Ascomycota</taxon>
        <taxon>Pezizomycotina</taxon>
        <taxon>Sordariomycetes</taxon>
        <taxon>Hypocreomycetidae</taxon>
        <taxon>Hypocreales</taxon>
        <taxon>Hypocreaceae</taxon>
        <taxon>Trichoderma</taxon>
    </lineage>
</organism>
<dbReference type="VEuPathDB" id="FungiDB:TRIVIDRAFT_14145"/>
<dbReference type="HOGENOM" id="CLU_047140_0_0_1"/>
<sequence length="455" mass="51453">IMDITITLISGNDEETTVFAEAYCGDLSLVFRFDLDISQPLSTSSRIVACFHDIQVDDDKQTFPDRGSMRQAVHDSIANVWPICASNPLIRLPDVVVQIQQDDGSETTCRISHESVFRDYLASLLPATSFKDTLIRAAHIAEPHYIPLESLQFSDMLGGRGGTTVTRFRDQKDGGLYVYKGLSFRLFLEGEADYKSERDTFYRELEVIYSLPRHPNILLPPSSLVTTGSPQSASHDVTEKDHVICGALYPFLQRQSLQEIISQSNENRTRLPLVAKAKWACQISSAMAMVHSSGQYHMDLKPSNMLLNNDDDVVVIDWEQSGASPFFLAPEANGMWDVEMAANKETDAVRDTKPGKANMVYRKFTGQLPDDCGTWPRRNVFQLWQRECPRALEAAEVYSVGRSLWAIFEQSEDTWDYDRGQWEAKAIEWTHGSQGIPEVWKDFVSRCMSVDPNQR</sequence>
<protein>
    <recommendedName>
        <fullName evidence="1">Protein kinase domain-containing protein</fullName>
    </recommendedName>
</protein>
<dbReference type="EMBL" id="ABDF02000006">
    <property type="protein sequence ID" value="EHK23097.1"/>
    <property type="molecule type" value="Genomic_DNA"/>
</dbReference>
<dbReference type="RefSeq" id="XP_013956343.1">
    <property type="nucleotide sequence ID" value="XM_014100868.1"/>
</dbReference>